<dbReference type="GO" id="GO:0016811">
    <property type="term" value="F:hydrolase activity, acting on carbon-nitrogen (but not peptide) bonds, in linear amides"/>
    <property type="evidence" value="ECO:0007669"/>
    <property type="project" value="TreeGrafter"/>
</dbReference>
<keyword evidence="9" id="KW-1185">Reference proteome</keyword>
<keyword evidence="2" id="KW-0479">Metal-binding</keyword>
<feature type="transmembrane region" description="Helical" evidence="6">
    <location>
        <begin position="314"/>
        <end position="337"/>
    </location>
</feature>
<keyword evidence="4" id="KW-0862">Zinc</keyword>
<dbReference type="GO" id="GO:0009231">
    <property type="term" value="P:riboflavin biosynthetic process"/>
    <property type="evidence" value="ECO:0007669"/>
    <property type="project" value="TreeGrafter"/>
</dbReference>
<evidence type="ECO:0000256" key="5">
    <source>
        <dbReference type="ARBA" id="ARBA00024029"/>
    </source>
</evidence>
<organism evidence="8 9">
    <name type="scientific">Litorimonas cladophorae</name>
    <dbReference type="NCBI Taxonomy" id="1220491"/>
    <lineage>
        <taxon>Bacteria</taxon>
        <taxon>Pseudomonadati</taxon>
        <taxon>Pseudomonadota</taxon>
        <taxon>Alphaproteobacteria</taxon>
        <taxon>Maricaulales</taxon>
        <taxon>Robiginitomaculaceae</taxon>
    </lineage>
</organism>
<reference evidence="8 9" key="1">
    <citation type="journal article" date="2014" name="Int. J. Syst. Evol. Microbiol.">
        <title>Complete genome sequence of Corynebacterium casei LMG S-19264T (=DSM 44701T), isolated from a smear-ripened cheese.</title>
        <authorList>
            <consortium name="US DOE Joint Genome Institute (JGI-PGF)"/>
            <person name="Walter F."/>
            <person name="Albersmeier A."/>
            <person name="Kalinowski J."/>
            <person name="Ruckert C."/>
        </authorList>
    </citation>
    <scope>NUCLEOTIDE SEQUENCE [LARGE SCALE GENOMIC DNA]</scope>
    <source>
        <strain evidence="8 9">KCTC 23968</strain>
    </source>
</reference>
<dbReference type="GO" id="GO:0016491">
    <property type="term" value="F:oxidoreductase activity"/>
    <property type="evidence" value="ECO:0007669"/>
    <property type="project" value="InterPro"/>
</dbReference>
<keyword evidence="3" id="KW-0378">Hydrolase</keyword>
<protein>
    <recommendedName>
        <fullName evidence="7">Fatty acid hydroxylase domain-containing protein</fullName>
    </recommendedName>
</protein>
<dbReference type="PANTHER" id="PTHR35005:SF1">
    <property type="entry name" value="2-AMINO-5-FORMYLAMINO-6-RIBOSYLAMINOPYRIMIDIN-4(3H)-ONE 5'-MONOPHOSPHATE DEFORMYLASE"/>
    <property type="match status" value="1"/>
</dbReference>
<name>A0A918NAZ0_9PROT</name>
<comment type="caution">
    <text evidence="8">The sequence shown here is derived from an EMBL/GenBank/DDBJ whole genome shotgun (WGS) entry which is preliminary data.</text>
</comment>
<keyword evidence="6" id="KW-0472">Membrane</keyword>
<dbReference type="InterPro" id="IPR003785">
    <property type="entry name" value="Creatininase/forma_Hydrolase"/>
</dbReference>
<feature type="transmembrane region" description="Helical" evidence="6">
    <location>
        <begin position="119"/>
        <end position="141"/>
    </location>
</feature>
<comment type="cofactor">
    <cofactor evidence="1">
        <name>Zn(2+)</name>
        <dbReference type="ChEBI" id="CHEBI:29105"/>
    </cofactor>
</comment>
<dbReference type="Gene3D" id="3.40.50.10310">
    <property type="entry name" value="Creatininase"/>
    <property type="match status" value="1"/>
</dbReference>
<evidence type="ECO:0000256" key="3">
    <source>
        <dbReference type="ARBA" id="ARBA00022801"/>
    </source>
</evidence>
<evidence type="ECO:0000256" key="2">
    <source>
        <dbReference type="ARBA" id="ARBA00022723"/>
    </source>
</evidence>
<feature type="transmembrane region" description="Helical" evidence="6">
    <location>
        <begin position="201"/>
        <end position="221"/>
    </location>
</feature>
<evidence type="ECO:0000256" key="4">
    <source>
        <dbReference type="ARBA" id="ARBA00022833"/>
    </source>
</evidence>
<feature type="domain" description="Fatty acid hydroxylase" evidence="7">
    <location>
        <begin position="124"/>
        <end position="272"/>
    </location>
</feature>
<dbReference type="Pfam" id="PF02633">
    <property type="entry name" value="Creatininase"/>
    <property type="match status" value="1"/>
</dbReference>
<sequence length="578" mass="64342">MELLQILLSYLSQHFTGLSYRTYWVFLMSALGMAFWLYIRQSGKDWSLSGAIQYIFPKSVWLHKSSRVDYAYFLINAFVMLLVFTPLILKVYPATVEAGLAAASTIGLPSFNAPFAGAAVFYFFAFVLITDFMIFFSHWLMHKVPFLWQFHKVHHAAEVLNPMTLYRQHPVDLILTGVLVGLGTAIVHVLFTHIFSQPFSLLTFGGLNAITLAFYLGGYNLRHSHIRLSFGPVLDRFLISPEQHQLHHSCVEAHFDKNMGLIFAVWDRLFRTHYIPAKAEEIVLGLPDGEAKEFSSVYACYMLPFRKAAKSNKLALTALAICGMGISSTAFAVGRYVPPSLHLEELTWTEVQKAEAEGYRSVIIPTGGTEQGGAHVVLGKHNQIIRYTAEAIAKRHGNTLVAPVMAYVPEGGISPQTGHMRYSGTLTVREDVFQMILEDTALSLFSHGFDTVYILGDSGDSVAAQDKAEAAISAKLRSGQKIIHLDEYYLANGQFDHLLAEGYQPEAIGYHAGLRDTSELMAVSPDGVRKPAQRQTTQTKGATGAYWKANPEIGQKMLELKIEAALKQISKTETLDFE</sequence>
<dbReference type="SUPFAM" id="SSF102215">
    <property type="entry name" value="Creatininase"/>
    <property type="match status" value="1"/>
</dbReference>
<dbReference type="Pfam" id="PF04116">
    <property type="entry name" value="FA_hydroxylase"/>
    <property type="match status" value="1"/>
</dbReference>
<evidence type="ECO:0000259" key="7">
    <source>
        <dbReference type="Pfam" id="PF04116"/>
    </source>
</evidence>
<feature type="transmembrane region" description="Helical" evidence="6">
    <location>
        <begin position="20"/>
        <end position="39"/>
    </location>
</feature>
<dbReference type="InterPro" id="IPR006694">
    <property type="entry name" value="Fatty_acid_hydroxylase"/>
</dbReference>
<evidence type="ECO:0000256" key="6">
    <source>
        <dbReference type="SAM" id="Phobius"/>
    </source>
</evidence>
<evidence type="ECO:0000313" key="9">
    <source>
        <dbReference type="Proteomes" id="UP000600865"/>
    </source>
</evidence>
<dbReference type="EMBL" id="BMYV01000001">
    <property type="protein sequence ID" value="GGX57240.1"/>
    <property type="molecule type" value="Genomic_DNA"/>
</dbReference>
<proteinExistence type="inferred from homology"/>
<keyword evidence="6" id="KW-0812">Transmembrane</keyword>
<dbReference type="PANTHER" id="PTHR35005">
    <property type="entry name" value="3-DEHYDRO-SCYLLO-INOSOSE HYDROLASE"/>
    <property type="match status" value="1"/>
</dbReference>
<dbReference type="AlphaFoldDB" id="A0A918NAZ0"/>
<keyword evidence="6" id="KW-1133">Transmembrane helix</keyword>
<comment type="similarity">
    <text evidence="5">Belongs to the creatininase superfamily.</text>
</comment>
<dbReference type="GO" id="GO:0008610">
    <property type="term" value="P:lipid biosynthetic process"/>
    <property type="evidence" value="ECO:0007669"/>
    <property type="project" value="InterPro"/>
</dbReference>
<feature type="transmembrane region" description="Helical" evidence="6">
    <location>
        <begin position="173"/>
        <end position="195"/>
    </location>
</feature>
<evidence type="ECO:0000256" key="1">
    <source>
        <dbReference type="ARBA" id="ARBA00001947"/>
    </source>
</evidence>
<gene>
    <name evidence="8" type="ORF">GCM10011309_02730</name>
</gene>
<accession>A0A918NAZ0</accession>
<evidence type="ECO:0000313" key="8">
    <source>
        <dbReference type="EMBL" id="GGX57240.1"/>
    </source>
</evidence>
<dbReference type="Proteomes" id="UP000600865">
    <property type="component" value="Unassembled WGS sequence"/>
</dbReference>
<dbReference type="RefSeq" id="WP_233349706.1">
    <property type="nucleotide sequence ID" value="NZ_BMYV01000001.1"/>
</dbReference>
<feature type="transmembrane region" description="Helical" evidence="6">
    <location>
        <begin position="70"/>
        <end position="89"/>
    </location>
</feature>
<dbReference type="InterPro" id="IPR024087">
    <property type="entry name" value="Creatininase-like_sf"/>
</dbReference>
<dbReference type="GO" id="GO:0005506">
    <property type="term" value="F:iron ion binding"/>
    <property type="evidence" value="ECO:0007669"/>
    <property type="project" value="InterPro"/>
</dbReference>